<feature type="domain" description="THAP-type" evidence="7">
    <location>
        <begin position="1131"/>
        <end position="1205"/>
    </location>
</feature>
<dbReference type="Pfam" id="PF25375">
    <property type="entry name" value="Lin-15B"/>
    <property type="match status" value="1"/>
</dbReference>
<keyword evidence="3" id="KW-0862">Zinc</keyword>
<dbReference type="PANTHER" id="PTHR22716">
    <property type="entry name" value="ETS CLASS TRANSCRIPTION FACTOR-RELATED-RELATED"/>
    <property type="match status" value="1"/>
</dbReference>
<dbReference type="OMA" id="VCCYCSK"/>
<dbReference type="SUPFAM" id="SSF53098">
    <property type="entry name" value="Ribonuclease H-like"/>
    <property type="match status" value="1"/>
</dbReference>
<dbReference type="eggNOG" id="KOG1121">
    <property type="taxonomic scope" value="Eukaryota"/>
</dbReference>
<keyword evidence="9" id="KW-1185">Reference proteome</keyword>
<dbReference type="SMART" id="SM00692">
    <property type="entry name" value="DM3"/>
    <property type="match status" value="1"/>
</dbReference>
<dbReference type="FunCoup" id="G0MAS0">
    <property type="interactions" value="1671"/>
</dbReference>
<dbReference type="InterPro" id="IPR006612">
    <property type="entry name" value="THAP_Znf"/>
</dbReference>
<dbReference type="InterPro" id="IPR040129">
    <property type="entry name" value="Lin-15B-like"/>
</dbReference>
<organism evidence="9">
    <name type="scientific">Caenorhabditis brenneri</name>
    <name type="common">Nematode worm</name>
    <dbReference type="NCBI Taxonomy" id="135651"/>
    <lineage>
        <taxon>Eukaryota</taxon>
        <taxon>Metazoa</taxon>
        <taxon>Ecdysozoa</taxon>
        <taxon>Nematoda</taxon>
        <taxon>Chromadorea</taxon>
        <taxon>Rhabditida</taxon>
        <taxon>Rhabditina</taxon>
        <taxon>Rhabditomorpha</taxon>
        <taxon>Rhabditoidea</taxon>
        <taxon>Rhabditidae</taxon>
        <taxon>Peloderinae</taxon>
        <taxon>Caenorhabditis</taxon>
    </lineage>
</organism>
<feature type="region of interest" description="Disordered" evidence="6">
    <location>
        <begin position="1226"/>
        <end position="1294"/>
    </location>
</feature>
<keyword evidence="1" id="KW-0479">Metal-binding</keyword>
<name>G0MAS0_CAEBE</name>
<feature type="compositionally biased region" description="Basic and acidic residues" evidence="6">
    <location>
        <begin position="1226"/>
        <end position="1236"/>
    </location>
</feature>
<feature type="compositionally biased region" description="Basic residues" evidence="6">
    <location>
        <begin position="1422"/>
        <end position="1432"/>
    </location>
</feature>
<protein>
    <recommendedName>
        <fullName evidence="7">THAP-type domain-containing protein</fullName>
    </recommendedName>
</protein>
<dbReference type="InterPro" id="IPR012337">
    <property type="entry name" value="RNaseH-like_sf"/>
</dbReference>
<dbReference type="InterPro" id="IPR057432">
    <property type="entry name" value="Lin-15A/B-like_dom"/>
</dbReference>
<evidence type="ECO:0000313" key="9">
    <source>
        <dbReference type="Proteomes" id="UP000008068"/>
    </source>
</evidence>
<evidence type="ECO:0000259" key="7">
    <source>
        <dbReference type="PROSITE" id="PS50950"/>
    </source>
</evidence>
<evidence type="ECO:0000256" key="1">
    <source>
        <dbReference type="ARBA" id="ARBA00022723"/>
    </source>
</evidence>
<feature type="compositionally biased region" description="Polar residues" evidence="6">
    <location>
        <begin position="1334"/>
        <end position="1351"/>
    </location>
</feature>
<keyword evidence="2 5" id="KW-0863">Zinc-finger</keyword>
<feature type="region of interest" description="Disordered" evidence="6">
    <location>
        <begin position="688"/>
        <end position="718"/>
    </location>
</feature>
<feature type="compositionally biased region" description="Low complexity" evidence="6">
    <location>
        <begin position="1397"/>
        <end position="1412"/>
    </location>
</feature>
<dbReference type="HOGENOM" id="CLU_004462_0_0_1"/>
<proteinExistence type="predicted"/>
<dbReference type="PROSITE" id="PS50950">
    <property type="entry name" value="ZF_THAP"/>
    <property type="match status" value="1"/>
</dbReference>
<reference evidence="9" key="1">
    <citation type="submission" date="2011-07" db="EMBL/GenBank/DDBJ databases">
        <authorList>
            <consortium name="Caenorhabditis brenneri Sequencing and Analysis Consortium"/>
            <person name="Wilson R.K."/>
        </authorList>
    </citation>
    <scope>NUCLEOTIDE SEQUENCE [LARGE SCALE GENOMIC DNA]</scope>
    <source>
        <strain evidence="9">PB2801</strain>
    </source>
</reference>
<dbReference type="PANTHER" id="PTHR22716:SF1">
    <property type="entry name" value="ETS CLASS TRANSCRIPTION FACTOR-RELATED"/>
    <property type="match status" value="1"/>
</dbReference>
<dbReference type="STRING" id="135651.G0MAS0"/>
<dbReference type="GO" id="GO:0008270">
    <property type="term" value="F:zinc ion binding"/>
    <property type="evidence" value="ECO:0007669"/>
    <property type="project" value="UniProtKB-KW"/>
</dbReference>
<evidence type="ECO:0000313" key="8">
    <source>
        <dbReference type="EMBL" id="EGT40683.1"/>
    </source>
</evidence>
<dbReference type="EMBL" id="GL379788">
    <property type="protein sequence ID" value="EGT40683.1"/>
    <property type="molecule type" value="Genomic_DNA"/>
</dbReference>
<gene>
    <name evidence="8" type="ORF">CAEBREN_10324</name>
</gene>
<feature type="compositionally biased region" description="Basic residues" evidence="6">
    <location>
        <begin position="1274"/>
        <end position="1288"/>
    </location>
</feature>
<feature type="compositionally biased region" description="Basic and acidic residues" evidence="6">
    <location>
        <begin position="709"/>
        <end position="718"/>
    </location>
</feature>
<accession>G0MAS0</accession>
<dbReference type="Proteomes" id="UP000008068">
    <property type="component" value="Unassembled WGS sequence"/>
</dbReference>
<sequence>MQTLQSARLTSKPLPLPLFFTNSVNEKLKDFPSRPQVKAPGILRQRTVVPVVTKVPTVDTNPKTCEAIAKFFASQGIAVEAVDQHAFRELIKFLDPDALLPDEDELGSFLKKYATTHKAGVNFSKTVGPLSVTIDVSGGDDDKFLVFSIHYFEDLRERKNIIYLRKLLLSELDPASFINSIRRAVHNHNYQNVKFSNIVCPSDEIYTLLQTTPVAKRVYMCCYQYMTKFVCDVLDIDEFAGGLEELREFVRFVKETSDHYAKYRRYQLGNNGDLEVPGVDDGEWSETVLFLTKCLVLHDTFKDFVKRHKFNYNYIEDDTFCYLVYLQRLLQHCVQLCRSMSAPNSSISQVVYVYSSLKSFLTENSMGYRFQPYIRQLVDEAFKDVNDPMNERRYNIATYLDPRYAYRDTIYSRDRWKTIEGWVTDDFVNYDPSLAECYSFDLAEYTTGELQELIRQELIHYRTVSFVERPEENECPFAWWGDRQLHFAILSVMSREYLACPAVSVDAASFFTFNGKFEHITSLYNTEMLQACLTVGGNFQEFRGRGTSENKITQEMVDTLKSTITRNLKGANFDLFTHHLAATEEERNRIITSDFPPLPIVPREHHKEYLPPQEANQPVVETITIIQPPPYPSKKIPPHRMLGKPIQLNGKELKAAIPPVRNLQQGKTLPPLPSTLALKKVVPITDHTPTGLNVKPPVKNVPSTSKAASVEEEKPPKDLLTLDKEVKEESQKTDLERVKEEIEDDHIAPLGPPEIEEQKPPQIHAMFPAKSPYLLPVKVCPADSQFVRKHPTTIQHIQPHNFVQKVVVGKQNFVPKFPVKVIQPPPLPPPISIRAPIPKAPIVRTVVMPVKRVVEPLKDPKQDEEEKKPAEKDLLLESDVKLEPFDDFTPQSNYNNSYVPQTSKIYADVLNERSAAQAFERHRMNMEYHKRKPCNRRCAVCGNLEIHDLLKNVTIDNEKLLIMIGCVYRGEFSLRAAQEFMARETKTYICRVHFGETLDEIDQMLDLKDGDSVLNACSNSIQNVMMTAKQLRPHVTALSLRNMMNEFVDRNCHLRRTRNEHFNENFDFYEQPVLEEERNDVDDEAIIPKVYRQPRKQVLEADSHDGTVKVIEQEDFKLPTAKQTGNEEVQNPGVCCYCSKRGERNTMLRVPRGEDRLARWIEKLGEEFEKRIMAEEESLICRSHFPDNAFSSRGRLLKGMTPVAAPEKVVCTYSIQGNDFIKVREKKSGTDKDARVNLDSNPNGTKPFWINQYAGESSEEEEPPLPVAVPRIPKSQKKSGRPRGRPRGTTKLSIQAKLAAASRFSQRLEKLEGAVSDDDDFFYDSEFDDFEGPSDSSSEAKCNVPRLSTSPVDALLDEDDTDYALPAHFQPSDGTTRKRGKTRKDIKEEEVEDPTSRRNSTTSTQSASSRQGSVEKDESTKPKKTATRRSVPRKSADEKDEDYSVESDKPKPKKARYNVRIGGKFAKRVIEEPAIAE</sequence>
<dbReference type="GO" id="GO:0040027">
    <property type="term" value="P:negative regulation of vulval development"/>
    <property type="evidence" value="ECO:0007669"/>
    <property type="project" value="InterPro"/>
</dbReference>
<dbReference type="InParanoid" id="G0MAS0"/>
<evidence type="ECO:0000256" key="4">
    <source>
        <dbReference type="ARBA" id="ARBA00023125"/>
    </source>
</evidence>
<evidence type="ECO:0000256" key="5">
    <source>
        <dbReference type="PROSITE-ProRule" id="PRU00309"/>
    </source>
</evidence>
<evidence type="ECO:0000256" key="3">
    <source>
        <dbReference type="ARBA" id="ARBA00022833"/>
    </source>
</evidence>
<evidence type="ECO:0000256" key="2">
    <source>
        <dbReference type="ARBA" id="ARBA00022771"/>
    </source>
</evidence>
<keyword evidence="4 5" id="KW-0238">DNA-binding</keyword>
<dbReference type="GO" id="GO:0003677">
    <property type="term" value="F:DNA binding"/>
    <property type="evidence" value="ECO:0007669"/>
    <property type="project" value="UniProtKB-UniRule"/>
</dbReference>
<dbReference type="OrthoDB" id="5841281at2759"/>
<evidence type="ECO:0000256" key="6">
    <source>
        <dbReference type="SAM" id="MobiDB-lite"/>
    </source>
</evidence>
<feature type="region of interest" description="Disordered" evidence="6">
    <location>
        <begin position="1326"/>
        <end position="1457"/>
    </location>
</feature>